<dbReference type="EMBL" id="FUYA01000011">
    <property type="protein sequence ID" value="SKA81406.1"/>
    <property type="molecule type" value="Genomic_DNA"/>
</dbReference>
<dbReference type="CDD" id="cd03801">
    <property type="entry name" value="GT4_PimA-like"/>
    <property type="match status" value="1"/>
</dbReference>
<protein>
    <submittedName>
        <fullName evidence="3">Glycosyltransferase involved in cell wall bisynthesis</fullName>
    </submittedName>
</protein>
<dbReference type="RefSeq" id="WP_078685973.1">
    <property type="nucleotide sequence ID" value="NZ_FUYA01000011.1"/>
</dbReference>
<dbReference type="Gene3D" id="3.40.50.2000">
    <property type="entry name" value="Glycogen Phosphorylase B"/>
    <property type="match status" value="2"/>
</dbReference>
<dbReference type="InterPro" id="IPR001296">
    <property type="entry name" value="Glyco_trans_1"/>
</dbReference>
<dbReference type="InterPro" id="IPR028098">
    <property type="entry name" value="Glyco_trans_4-like_N"/>
</dbReference>
<reference evidence="3 4" key="1">
    <citation type="submission" date="2017-02" db="EMBL/GenBank/DDBJ databases">
        <authorList>
            <person name="Peterson S.W."/>
        </authorList>
    </citation>
    <scope>NUCLEOTIDE SEQUENCE [LARGE SCALE GENOMIC DNA]</scope>
    <source>
        <strain evidence="3 4">DSM 18034</strain>
    </source>
</reference>
<dbReference type="Proteomes" id="UP000189733">
    <property type="component" value="Unassembled WGS sequence"/>
</dbReference>
<dbReference type="Pfam" id="PF00534">
    <property type="entry name" value="Glycos_transf_1"/>
    <property type="match status" value="1"/>
</dbReference>
<keyword evidence="4" id="KW-1185">Reference proteome</keyword>
<feature type="domain" description="Glycosyl transferase family 1" evidence="1">
    <location>
        <begin position="169"/>
        <end position="324"/>
    </location>
</feature>
<dbReference type="Pfam" id="PF13439">
    <property type="entry name" value="Glyco_transf_4"/>
    <property type="match status" value="1"/>
</dbReference>
<gene>
    <name evidence="3" type="ORF">SAMN02745702_02707</name>
</gene>
<dbReference type="PANTHER" id="PTHR12526:SF636">
    <property type="entry name" value="BLL3647 PROTEIN"/>
    <property type="match status" value="1"/>
</dbReference>
<feature type="domain" description="Glycosyltransferase subfamily 4-like N-terminal" evidence="2">
    <location>
        <begin position="13"/>
        <end position="160"/>
    </location>
</feature>
<dbReference type="PANTHER" id="PTHR12526">
    <property type="entry name" value="GLYCOSYLTRANSFERASE"/>
    <property type="match status" value="1"/>
</dbReference>
<evidence type="ECO:0000259" key="1">
    <source>
        <dbReference type="Pfam" id="PF00534"/>
    </source>
</evidence>
<keyword evidence="3" id="KW-0808">Transferase</keyword>
<name>A0A1T4WVR7_9BACT</name>
<accession>A0A1T4WVR7</accession>
<organism evidence="3 4">
    <name type="scientific">Desulfobaculum bizertense DSM 18034</name>
    <dbReference type="NCBI Taxonomy" id="1121442"/>
    <lineage>
        <taxon>Bacteria</taxon>
        <taxon>Pseudomonadati</taxon>
        <taxon>Thermodesulfobacteriota</taxon>
        <taxon>Desulfovibrionia</taxon>
        <taxon>Desulfovibrionales</taxon>
        <taxon>Desulfovibrionaceae</taxon>
        <taxon>Desulfobaculum</taxon>
    </lineage>
</organism>
<dbReference type="SUPFAM" id="SSF53756">
    <property type="entry name" value="UDP-Glycosyltransferase/glycogen phosphorylase"/>
    <property type="match status" value="1"/>
</dbReference>
<dbReference type="AlphaFoldDB" id="A0A1T4WVR7"/>
<proteinExistence type="predicted"/>
<dbReference type="GO" id="GO:0016757">
    <property type="term" value="F:glycosyltransferase activity"/>
    <property type="evidence" value="ECO:0007669"/>
    <property type="project" value="InterPro"/>
</dbReference>
<evidence type="ECO:0000313" key="4">
    <source>
        <dbReference type="Proteomes" id="UP000189733"/>
    </source>
</evidence>
<evidence type="ECO:0000313" key="3">
    <source>
        <dbReference type="EMBL" id="SKA81406.1"/>
    </source>
</evidence>
<dbReference type="OrthoDB" id="9765330at2"/>
<dbReference type="STRING" id="1121442.SAMN02745702_02707"/>
<sequence>MRFLFMTSSSSLSGGTRQAMYLAQGLSRRGHELTFFVPHNAEITGLDQSIDWQNMPEKRSDWRKFVERFLPSSGEPCVAHAFHNKANKKLSWWSLSWRSRGVVCVGYRGVIYRPNNPLPYWSPGMDCYVVNSNACGKVIRSVGCPKNKIRTIYNGVPQDRIATNCTPAEMRQQLGIPENAFVVGAIVGDKPVKGLDYLVKAMAHSGIDAHLVAVGTKRPEWKSKCQALGFGDRAHFPGRIENVADYLQIFDCFVLPSISESMPNVLIEAFGFGLPCIGSAVGGVPELITSNGLLVPPKKVAPLAAALQRMASDTEARQRWGRASLERAQEFTLEKKVERSIQVYNELLARRGMPRI</sequence>
<evidence type="ECO:0000259" key="2">
    <source>
        <dbReference type="Pfam" id="PF13439"/>
    </source>
</evidence>